<dbReference type="Proteomes" id="UP000030762">
    <property type="component" value="Unassembled WGS sequence"/>
</dbReference>
<gene>
    <name evidence="1" type="ORF">SDRG_05729</name>
</gene>
<evidence type="ECO:0000313" key="1">
    <source>
        <dbReference type="EMBL" id="EQC36900.1"/>
    </source>
</evidence>
<dbReference type="VEuPathDB" id="FungiDB:SDRG_05729"/>
<organism evidence="1 2">
    <name type="scientific">Saprolegnia diclina (strain VS20)</name>
    <dbReference type="NCBI Taxonomy" id="1156394"/>
    <lineage>
        <taxon>Eukaryota</taxon>
        <taxon>Sar</taxon>
        <taxon>Stramenopiles</taxon>
        <taxon>Oomycota</taxon>
        <taxon>Saprolegniomycetes</taxon>
        <taxon>Saprolegniales</taxon>
        <taxon>Saprolegniaceae</taxon>
        <taxon>Saprolegnia</taxon>
    </lineage>
</organism>
<dbReference type="OMA" id="AIYEKCT"/>
<keyword evidence="2" id="KW-1185">Reference proteome</keyword>
<dbReference type="AlphaFoldDB" id="T0QSD2"/>
<name>T0QSD2_SAPDV</name>
<dbReference type="OrthoDB" id="70674at2759"/>
<dbReference type="InParanoid" id="T0QSD2"/>
<dbReference type="EMBL" id="JH767146">
    <property type="protein sequence ID" value="EQC36900.1"/>
    <property type="molecule type" value="Genomic_DNA"/>
</dbReference>
<evidence type="ECO:0000313" key="2">
    <source>
        <dbReference type="Proteomes" id="UP000030762"/>
    </source>
</evidence>
<reference evidence="1 2" key="1">
    <citation type="submission" date="2012-04" db="EMBL/GenBank/DDBJ databases">
        <title>The Genome Sequence of Saprolegnia declina VS20.</title>
        <authorList>
            <consortium name="The Broad Institute Genome Sequencing Platform"/>
            <person name="Russ C."/>
            <person name="Nusbaum C."/>
            <person name="Tyler B."/>
            <person name="van West P."/>
            <person name="Dieguez-Uribeondo J."/>
            <person name="de Bruijn I."/>
            <person name="Tripathy S."/>
            <person name="Jiang R."/>
            <person name="Young S.K."/>
            <person name="Zeng Q."/>
            <person name="Gargeya S."/>
            <person name="Fitzgerald M."/>
            <person name="Haas B."/>
            <person name="Abouelleil A."/>
            <person name="Alvarado L."/>
            <person name="Arachchi H.M."/>
            <person name="Berlin A."/>
            <person name="Chapman S.B."/>
            <person name="Goldberg J."/>
            <person name="Griggs A."/>
            <person name="Gujja S."/>
            <person name="Hansen M."/>
            <person name="Howarth C."/>
            <person name="Imamovic A."/>
            <person name="Larimer J."/>
            <person name="McCowen C."/>
            <person name="Montmayeur A."/>
            <person name="Murphy C."/>
            <person name="Neiman D."/>
            <person name="Pearson M."/>
            <person name="Priest M."/>
            <person name="Roberts A."/>
            <person name="Saif S."/>
            <person name="Shea T."/>
            <person name="Sisk P."/>
            <person name="Sykes S."/>
            <person name="Wortman J."/>
            <person name="Nusbaum C."/>
            <person name="Birren B."/>
        </authorList>
    </citation>
    <scope>NUCLEOTIDE SEQUENCE [LARGE SCALE GENOMIC DNA]</scope>
    <source>
        <strain evidence="1 2">VS20</strain>
    </source>
</reference>
<sequence>MHPRTPKRKPAVVMTQAGYANPIDMTTSAWSIPAPAPTAPMHPKVQACANEMRRVLELNKASVEKTMRGNYEKLLRSIDAEIEETIQKLELFQQVNNAIYEKCTKRLKRLADVAADEMEEVQKLHTQIFKDTTQVFDKAKQKSLRDFKAEADKILQTVK</sequence>
<protein>
    <submittedName>
        <fullName evidence="1">Uncharacterized protein</fullName>
    </submittedName>
</protein>
<dbReference type="GeneID" id="19946456"/>
<dbReference type="RefSeq" id="XP_008609681.1">
    <property type="nucleotide sequence ID" value="XM_008611459.1"/>
</dbReference>
<proteinExistence type="predicted"/>
<accession>T0QSD2</accession>